<dbReference type="Pfam" id="PF17886">
    <property type="entry name" value="ArsA_HSP20"/>
    <property type="match status" value="1"/>
</dbReference>
<evidence type="ECO:0000256" key="1">
    <source>
        <dbReference type="ARBA" id="ARBA00011040"/>
    </source>
</evidence>
<dbReference type="CDD" id="cd00298">
    <property type="entry name" value="ACD_sHsps_p23-like"/>
    <property type="match status" value="1"/>
</dbReference>
<comment type="caution">
    <text evidence="11">The sequence shown here is derived from an EMBL/GenBank/DDBJ whole genome shotgun (WGS) entry which is preliminary data.</text>
</comment>
<dbReference type="SUPFAM" id="SSF52540">
    <property type="entry name" value="P-loop containing nucleoside triphosphate hydrolases"/>
    <property type="match status" value="1"/>
</dbReference>
<evidence type="ECO:0000256" key="7">
    <source>
        <dbReference type="ARBA" id="ARBA00059736"/>
    </source>
</evidence>
<feature type="domain" description="ArsA/GET3 Anion-transporting ATPase-like" evidence="9">
    <location>
        <begin position="3"/>
        <end position="301"/>
    </location>
</feature>
<proteinExistence type="inferred from homology"/>
<dbReference type="InterPro" id="IPR016300">
    <property type="entry name" value="ATPase_ArsA/GET3"/>
</dbReference>
<evidence type="ECO:0000256" key="6">
    <source>
        <dbReference type="ARBA" id="ARBA00052296"/>
    </source>
</evidence>
<accession>A0A0L6TVS3</accession>
<evidence type="ECO:0000256" key="2">
    <source>
        <dbReference type="ARBA" id="ARBA00022741"/>
    </source>
</evidence>
<dbReference type="GO" id="GO:0005524">
    <property type="term" value="F:ATP binding"/>
    <property type="evidence" value="ECO:0007669"/>
    <property type="project" value="UniProtKB-KW"/>
</dbReference>
<dbReference type="Pfam" id="PF02374">
    <property type="entry name" value="ArsA_ATPase"/>
    <property type="match status" value="1"/>
</dbReference>
<dbReference type="EMBL" id="LGYO01000067">
    <property type="protein sequence ID" value="KNZ40351.1"/>
    <property type="molecule type" value="Genomic_DNA"/>
</dbReference>
<keyword evidence="3" id="KW-0067">ATP-binding</keyword>
<comment type="similarity">
    <text evidence="1">Belongs to the arsA ATPase family.</text>
</comment>
<dbReference type="NCBIfam" id="TIGR00345">
    <property type="entry name" value="GET3_arsA_TRC40"/>
    <property type="match status" value="1"/>
</dbReference>
<dbReference type="PANTHER" id="PTHR10803:SF3">
    <property type="entry name" value="ATPASE GET3"/>
    <property type="match status" value="1"/>
</dbReference>
<dbReference type="InterPro" id="IPR027417">
    <property type="entry name" value="P-loop_NTPase"/>
</dbReference>
<evidence type="ECO:0000259" key="10">
    <source>
        <dbReference type="Pfam" id="PF17886"/>
    </source>
</evidence>
<feature type="domain" description="ArsA HSP20-like" evidence="10">
    <location>
        <begin position="326"/>
        <end position="387"/>
    </location>
</feature>
<dbReference type="PATRIC" id="fig|52689.4.peg.3374"/>
<dbReference type="AlphaFoldDB" id="A0A0L6TVS3"/>
<gene>
    <name evidence="11" type="ORF">AKG39_18360</name>
</gene>
<evidence type="ECO:0000256" key="3">
    <source>
        <dbReference type="ARBA" id="ARBA00022840"/>
    </source>
</evidence>
<name>A0A0L6TVS3_9FIRM</name>
<dbReference type="Gene3D" id="2.60.40.790">
    <property type="match status" value="1"/>
</dbReference>
<keyword evidence="5" id="KW-1278">Translocase</keyword>
<dbReference type="FunFam" id="3.40.50.300:FF:001801">
    <property type="entry name" value="Putative arsenical pump-driving ATPase"/>
    <property type="match status" value="1"/>
</dbReference>
<dbReference type="GO" id="GO:0015446">
    <property type="term" value="F:ATPase-coupled arsenite transmembrane transporter activity"/>
    <property type="evidence" value="ECO:0007669"/>
    <property type="project" value="UniProtKB-EC"/>
</dbReference>
<keyword evidence="12" id="KW-1185">Reference proteome</keyword>
<reference evidence="12" key="1">
    <citation type="submission" date="2015-07" db="EMBL/GenBank/DDBJ databases">
        <title>Draft genome sequence of Acetobacterium bakii DSM 8293, a potential psychrophilic chemical producer through syngas fermentation.</title>
        <authorList>
            <person name="Song Y."/>
            <person name="Hwang S."/>
            <person name="Cho B.-K."/>
        </authorList>
    </citation>
    <scope>NUCLEOTIDE SEQUENCE [LARGE SCALE GENOMIC DNA]</scope>
    <source>
        <strain evidence="12">DSM 8239</strain>
    </source>
</reference>
<keyword evidence="4" id="KW-0059">Arsenical resistance</keyword>
<dbReference type="InterPro" id="IPR040612">
    <property type="entry name" value="ArsA_HSP20-like"/>
</dbReference>
<sequence length="388" mass="44531">MKRILIFTGKGGVGKTSVAAAHALKSAQEGHKTLIVSTDMAHNLGDLFNIPIGKEEVKVAEHLYALEIDPNYVMEKDFKNMMQAFKNMIASINPDNAEIDEFTMVPGMDELFSLLKIQELYNNSDYERIIVDCAPTGETLSLLKFPELMCWYMDKFFPIGKVAMRILSPVSKTLFKIQLPDRHAMSDIETLYVKLIELQELLKNKAVSSVRLVTMPEKMVVEETKRNYMYMKLYNYNVDGIFINRILPTGINNPFFDEWLNIQKKYIEEIETSFKEVPKYYIPWYDTDLLGLDAINRICEDVLNEKTDLFEIKADTEGEQYEQTEKGYDLKLFLPNITKDAVAVHLSGSDVIVKIGNYKRNIPMPNTLRGMDVTSATFEESTLVIQFQ</sequence>
<evidence type="ECO:0000256" key="4">
    <source>
        <dbReference type="ARBA" id="ARBA00022849"/>
    </source>
</evidence>
<dbReference type="Proteomes" id="UP000036873">
    <property type="component" value="Unassembled WGS sequence"/>
</dbReference>
<evidence type="ECO:0000259" key="9">
    <source>
        <dbReference type="Pfam" id="PF02374"/>
    </source>
</evidence>
<evidence type="ECO:0000313" key="11">
    <source>
        <dbReference type="EMBL" id="KNZ40351.1"/>
    </source>
</evidence>
<keyword evidence="2" id="KW-0547">Nucleotide-binding</keyword>
<dbReference type="InterPro" id="IPR008978">
    <property type="entry name" value="HSP20-like_chaperone"/>
</dbReference>
<dbReference type="InterPro" id="IPR025723">
    <property type="entry name" value="ArsA/GET3_ATPase-like"/>
</dbReference>
<dbReference type="GO" id="GO:0016887">
    <property type="term" value="F:ATP hydrolysis activity"/>
    <property type="evidence" value="ECO:0007669"/>
    <property type="project" value="InterPro"/>
</dbReference>
<dbReference type="STRING" id="52689.AKG39_18360"/>
<dbReference type="Gene3D" id="3.40.50.300">
    <property type="entry name" value="P-loop containing nucleotide triphosphate hydrolases"/>
    <property type="match status" value="1"/>
</dbReference>
<protein>
    <recommendedName>
        <fullName evidence="8">arsenite-transporting ATPase</fullName>
        <ecNumber evidence="8">7.3.2.7</ecNumber>
    </recommendedName>
</protein>
<evidence type="ECO:0000256" key="5">
    <source>
        <dbReference type="ARBA" id="ARBA00022967"/>
    </source>
</evidence>
<organism evidence="11 12">
    <name type="scientific">Acetobacterium bakii</name>
    <dbReference type="NCBI Taxonomy" id="52689"/>
    <lineage>
        <taxon>Bacteria</taxon>
        <taxon>Bacillati</taxon>
        <taxon>Bacillota</taxon>
        <taxon>Clostridia</taxon>
        <taxon>Eubacteriales</taxon>
        <taxon>Eubacteriaceae</taxon>
        <taxon>Acetobacterium</taxon>
    </lineage>
</organism>
<evidence type="ECO:0000313" key="12">
    <source>
        <dbReference type="Proteomes" id="UP000036873"/>
    </source>
</evidence>
<comment type="function">
    <text evidence="7">Anion-transporting ATPase. Catalyzes the extrusion of arsenite.</text>
</comment>
<comment type="catalytic activity">
    <reaction evidence="6">
        <text>arsenite(in) + ATP + H2O = arsenite(out) + ADP + phosphate + H(+)</text>
        <dbReference type="Rhea" id="RHEA:11348"/>
        <dbReference type="ChEBI" id="CHEBI:15377"/>
        <dbReference type="ChEBI" id="CHEBI:15378"/>
        <dbReference type="ChEBI" id="CHEBI:29242"/>
        <dbReference type="ChEBI" id="CHEBI:30616"/>
        <dbReference type="ChEBI" id="CHEBI:43474"/>
        <dbReference type="ChEBI" id="CHEBI:456216"/>
        <dbReference type="EC" id="7.3.2.7"/>
    </reaction>
</comment>
<dbReference type="OrthoDB" id="9780677at2"/>
<evidence type="ECO:0000256" key="8">
    <source>
        <dbReference type="ARBA" id="ARBA00066752"/>
    </source>
</evidence>
<dbReference type="PANTHER" id="PTHR10803">
    <property type="entry name" value="ARSENICAL PUMP-DRIVING ATPASE ARSENITE-TRANSLOCATING ATPASE"/>
    <property type="match status" value="1"/>
</dbReference>
<dbReference type="RefSeq" id="WP_050741860.1">
    <property type="nucleotide sequence ID" value="NZ_LGYO01000067.1"/>
</dbReference>
<dbReference type="CDD" id="cd02035">
    <property type="entry name" value="ArsA"/>
    <property type="match status" value="1"/>
</dbReference>
<dbReference type="EC" id="7.3.2.7" evidence="8"/>